<comment type="subcellular location">
    <subcellularLocation>
        <location evidence="1">Membrane</location>
        <topology evidence="1">Multi-pass membrane protein</topology>
    </subcellularLocation>
</comment>
<feature type="transmembrane region" description="Helical" evidence="7">
    <location>
        <begin position="196"/>
        <end position="219"/>
    </location>
</feature>
<keyword evidence="3 7" id="KW-0812">Transmembrane</keyword>
<evidence type="ECO:0000256" key="4">
    <source>
        <dbReference type="ARBA" id="ARBA00022989"/>
    </source>
</evidence>
<dbReference type="GO" id="GO:0004930">
    <property type="term" value="F:G protein-coupled receptor activity"/>
    <property type="evidence" value="ECO:0007669"/>
    <property type="project" value="TreeGrafter"/>
</dbReference>
<sequence>MNIHLVPRPPGLGYDLDVVNDVYRNDTNFTTVVPTVATTTSQTPVQQPVCQWIRYEDIAKSRVRIWDVIILIPNVLFLMFLLIKFRVFTVALISVLRCIVSMTVNAAMPVGDYADRVLWLVLRFFLLATELSVVIFGLAFDCFTNTGHLDSRTSIQRVLLITFSSALIYSCTQGVLEFIYPNDKFHVKHDGREYNIFGHGGMLFWFISSVLFFVFYVVICLLPFTKCRERFALPTKRSFYVYALLLAILNALQATGSELLYVEIGYGMCIVDVTSYLYFTCYAPLVYGAFLWEFFKTSHPPDILFSYKAQLDDEEEDSVHLPHTSNHGVRKSDVDPMTSSYDSTHFDTNSPNPLYTSEFHFSPELSINTDYFTDNNEVHDEQSREVIA</sequence>
<evidence type="ECO:0008006" key="10">
    <source>
        <dbReference type="Google" id="ProtNLM"/>
    </source>
</evidence>
<evidence type="ECO:0000313" key="9">
    <source>
        <dbReference type="Proteomes" id="UP001208570"/>
    </source>
</evidence>
<evidence type="ECO:0000313" key="8">
    <source>
        <dbReference type="EMBL" id="KAK2152448.1"/>
    </source>
</evidence>
<feature type="region of interest" description="Disordered" evidence="6">
    <location>
        <begin position="319"/>
        <end position="345"/>
    </location>
</feature>
<accession>A0AAD9JFY0</accession>
<dbReference type="PANTHER" id="PTHR15876">
    <property type="entry name" value="TRANSMEMBRANE PROTEIN ADIPOCYTE-ASSOCIATED 1"/>
    <property type="match status" value="1"/>
</dbReference>
<dbReference type="PANTHER" id="PTHR15876:SF8">
    <property type="entry name" value="TRANSMEMBRANE PROTEIN ADIPOCYTE-ASSOCIATED 1"/>
    <property type="match status" value="1"/>
</dbReference>
<name>A0AAD9JFY0_9ANNE</name>
<feature type="transmembrane region" description="Helical" evidence="7">
    <location>
        <begin position="239"/>
        <end position="256"/>
    </location>
</feature>
<keyword evidence="4 7" id="KW-1133">Transmembrane helix</keyword>
<proteinExistence type="inferred from homology"/>
<reference evidence="8" key="1">
    <citation type="journal article" date="2023" name="Mol. Biol. Evol.">
        <title>Third-Generation Sequencing Reveals the Adaptive Role of the Epigenome in Three Deep-Sea Polychaetes.</title>
        <authorList>
            <person name="Perez M."/>
            <person name="Aroh O."/>
            <person name="Sun Y."/>
            <person name="Lan Y."/>
            <person name="Juniper S.K."/>
            <person name="Young C.R."/>
            <person name="Angers B."/>
            <person name="Qian P.Y."/>
        </authorList>
    </citation>
    <scope>NUCLEOTIDE SEQUENCE</scope>
    <source>
        <strain evidence="8">P08H-3</strain>
    </source>
</reference>
<feature type="transmembrane region" description="Helical" evidence="7">
    <location>
        <begin position="276"/>
        <end position="295"/>
    </location>
</feature>
<keyword evidence="9" id="KW-1185">Reference proteome</keyword>
<dbReference type="AlphaFoldDB" id="A0AAD9JFY0"/>
<evidence type="ECO:0000256" key="3">
    <source>
        <dbReference type="ARBA" id="ARBA00022692"/>
    </source>
</evidence>
<dbReference type="EMBL" id="JAODUP010000328">
    <property type="protein sequence ID" value="KAK2152448.1"/>
    <property type="molecule type" value="Genomic_DNA"/>
</dbReference>
<evidence type="ECO:0000256" key="2">
    <source>
        <dbReference type="ARBA" id="ARBA00010125"/>
    </source>
</evidence>
<dbReference type="Pfam" id="PF10160">
    <property type="entry name" value="Tmemb_40"/>
    <property type="match status" value="1"/>
</dbReference>
<comment type="caution">
    <text evidence="8">The sequence shown here is derived from an EMBL/GenBank/DDBJ whole genome shotgun (WGS) entry which is preliminary data.</text>
</comment>
<dbReference type="GO" id="GO:0005886">
    <property type="term" value="C:plasma membrane"/>
    <property type="evidence" value="ECO:0007669"/>
    <property type="project" value="TreeGrafter"/>
</dbReference>
<dbReference type="InterPro" id="IPR018781">
    <property type="entry name" value="TPRA1/CAND2/CAND8"/>
</dbReference>
<evidence type="ECO:0000256" key="5">
    <source>
        <dbReference type="ARBA" id="ARBA00023136"/>
    </source>
</evidence>
<keyword evidence="5 7" id="KW-0472">Membrane</keyword>
<dbReference type="Proteomes" id="UP001208570">
    <property type="component" value="Unassembled WGS sequence"/>
</dbReference>
<evidence type="ECO:0000256" key="1">
    <source>
        <dbReference type="ARBA" id="ARBA00004141"/>
    </source>
</evidence>
<evidence type="ECO:0000256" key="6">
    <source>
        <dbReference type="SAM" id="MobiDB-lite"/>
    </source>
</evidence>
<protein>
    <recommendedName>
        <fullName evidence="10">Transmembrane protein adipocyte-associated 1 homolog</fullName>
    </recommendedName>
</protein>
<organism evidence="8 9">
    <name type="scientific">Paralvinella palmiformis</name>
    <dbReference type="NCBI Taxonomy" id="53620"/>
    <lineage>
        <taxon>Eukaryota</taxon>
        <taxon>Metazoa</taxon>
        <taxon>Spiralia</taxon>
        <taxon>Lophotrochozoa</taxon>
        <taxon>Annelida</taxon>
        <taxon>Polychaeta</taxon>
        <taxon>Sedentaria</taxon>
        <taxon>Canalipalpata</taxon>
        <taxon>Terebellida</taxon>
        <taxon>Terebelliformia</taxon>
        <taxon>Alvinellidae</taxon>
        <taxon>Paralvinella</taxon>
    </lineage>
</organism>
<feature type="transmembrane region" description="Helical" evidence="7">
    <location>
        <begin position="158"/>
        <end position="176"/>
    </location>
</feature>
<feature type="transmembrane region" description="Helical" evidence="7">
    <location>
        <begin position="65"/>
        <end position="83"/>
    </location>
</feature>
<evidence type="ECO:0000256" key="7">
    <source>
        <dbReference type="SAM" id="Phobius"/>
    </source>
</evidence>
<comment type="similarity">
    <text evidence="2">Belongs to the UPF0359 family.</text>
</comment>
<feature type="transmembrane region" description="Helical" evidence="7">
    <location>
        <begin position="117"/>
        <end position="138"/>
    </location>
</feature>
<gene>
    <name evidence="8" type="ORF">LSH36_328g01050</name>
</gene>